<dbReference type="Pfam" id="PF01127">
    <property type="entry name" value="Sdh_cyt"/>
    <property type="match status" value="1"/>
</dbReference>
<evidence type="ECO:0000313" key="11">
    <source>
        <dbReference type="Proteomes" id="UP001487740"/>
    </source>
</evidence>
<dbReference type="GO" id="GO:0009055">
    <property type="term" value="F:electron transfer activity"/>
    <property type="evidence" value="ECO:0007669"/>
    <property type="project" value="InterPro"/>
</dbReference>
<evidence type="ECO:0000256" key="6">
    <source>
        <dbReference type="ARBA" id="ARBA00022989"/>
    </source>
</evidence>
<dbReference type="CDD" id="cd03499">
    <property type="entry name" value="SQR_TypeC_SdhC"/>
    <property type="match status" value="1"/>
</dbReference>
<dbReference type="PANTHER" id="PTHR10978">
    <property type="entry name" value="SUCCINATE DEHYDROGENASE CYTOCHROME B560 SUBUNIT"/>
    <property type="match status" value="1"/>
</dbReference>
<protein>
    <recommendedName>
        <fullName evidence="12">Succinate dehydrogenase cytochrome b560 subunit, mitochondrial</fullName>
    </recommendedName>
</protein>
<organism evidence="10 11">
    <name type="scientific">Scylla paramamosain</name>
    <name type="common">Mud crab</name>
    <dbReference type="NCBI Taxonomy" id="85552"/>
    <lineage>
        <taxon>Eukaryota</taxon>
        <taxon>Metazoa</taxon>
        <taxon>Ecdysozoa</taxon>
        <taxon>Arthropoda</taxon>
        <taxon>Crustacea</taxon>
        <taxon>Multicrustacea</taxon>
        <taxon>Malacostraca</taxon>
        <taxon>Eumalacostraca</taxon>
        <taxon>Eucarida</taxon>
        <taxon>Decapoda</taxon>
        <taxon>Pleocyemata</taxon>
        <taxon>Brachyura</taxon>
        <taxon>Eubrachyura</taxon>
        <taxon>Portunoidea</taxon>
        <taxon>Portunidae</taxon>
        <taxon>Portuninae</taxon>
        <taxon>Scylla</taxon>
    </lineage>
</organism>
<evidence type="ECO:0000256" key="9">
    <source>
        <dbReference type="SAM" id="Phobius"/>
    </source>
</evidence>
<comment type="caution">
    <text evidence="10">The sequence shown here is derived from an EMBL/GenBank/DDBJ whole genome shotgun (WGS) entry which is preliminary data.</text>
</comment>
<evidence type="ECO:0000256" key="1">
    <source>
        <dbReference type="ARBA" id="ARBA00004141"/>
    </source>
</evidence>
<evidence type="ECO:0008006" key="12">
    <source>
        <dbReference type="Google" id="ProtNLM"/>
    </source>
</evidence>
<evidence type="ECO:0000256" key="7">
    <source>
        <dbReference type="ARBA" id="ARBA00023004"/>
    </source>
</evidence>
<comment type="pathway">
    <text evidence="2">Carbohydrate metabolism; tricarboxylic acid cycle.</text>
</comment>
<comment type="subcellular location">
    <subcellularLocation>
        <location evidence="1">Membrane</location>
        <topology evidence="1">Multi-pass membrane protein</topology>
    </subcellularLocation>
</comment>
<dbReference type="FunFam" id="1.20.1300.10:FF:000011">
    <property type="entry name" value="Succinate dehydrogenase cytochrome b560 subunit"/>
    <property type="match status" value="1"/>
</dbReference>
<evidence type="ECO:0000256" key="2">
    <source>
        <dbReference type="ARBA" id="ARBA00005163"/>
    </source>
</evidence>
<sequence>MAAALRLAAKGCWAAGPRPAVLQGPLVTQWTRAVFTSPSVAALKSQSAEDYWAKNKRLRRPVSPHLTIYKPQITSMLSITHRGTGLALSALVSGLGIGMVVLPGSYPHYLAMIQAMQFGGGIIMGAKFLIALPFMFHLCNGVRHLVWDLGYGFTLRALYKSGYLVVAVSVVLAAIAAAM</sequence>
<dbReference type="GO" id="GO:0006121">
    <property type="term" value="P:mitochondrial electron transport, succinate to ubiquinone"/>
    <property type="evidence" value="ECO:0007669"/>
    <property type="project" value="UniProtKB-ARBA"/>
</dbReference>
<dbReference type="InterPro" id="IPR034804">
    <property type="entry name" value="SQR/QFR_C/D"/>
</dbReference>
<evidence type="ECO:0000256" key="8">
    <source>
        <dbReference type="ARBA" id="ARBA00023136"/>
    </source>
</evidence>
<accession>A0AAW0U5H5</accession>
<dbReference type="SUPFAM" id="SSF81343">
    <property type="entry name" value="Fumarate reductase respiratory complex transmembrane subunits"/>
    <property type="match status" value="1"/>
</dbReference>
<keyword evidence="6 9" id="KW-1133">Transmembrane helix</keyword>
<keyword evidence="5" id="KW-0479">Metal-binding</keyword>
<keyword evidence="3" id="KW-0349">Heme</keyword>
<dbReference type="GO" id="GO:0016020">
    <property type="term" value="C:membrane"/>
    <property type="evidence" value="ECO:0007669"/>
    <property type="project" value="UniProtKB-SubCell"/>
</dbReference>
<evidence type="ECO:0000256" key="5">
    <source>
        <dbReference type="ARBA" id="ARBA00022723"/>
    </source>
</evidence>
<dbReference type="GO" id="GO:0005739">
    <property type="term" value="C:mitochondrion"/>
    <property type="evidence" value="ECO:0007669"/>
    <property type="project" value="GOC"/>
</dbReference>
<name>A0AAW0U5H5_SCYPA</name>
<feature type="transmembrane region" description="Helical" evidence="9">
    <location>
        <begin position="118"/>
        <end position="138"/>
    </location>
</feature>
<dbReference type="NCBIfam" id="TIGR02970">
    <property type="entry name" value="succ_dehyd_cytB"/>
    <property type="match status" value="1"/>
</dbReference>
<feature type="transmembrane region" description="Helical" evidence="9">
    <location>
        <begin position="86"/>
        <end position="106"/>
    </location>
</feature>
<keyword evidence="8 9" id="KW-0472">Membrane</keyword>
<evidence type="ECO:0000256" key="4">
    <source>
        <dbReference type="ARBA" id="ARBA00022692"/>
    </source>
</evidence>
<keyword evidence="4 9" id="KW-0812">Transmembrane</keyword>
<feature type="transmembrane region" description="Helical" evidence="9">
    <location>
        <begin position="158"/>
        <end position="178"/>
    </location>
</feature>
<keyword evidence="7" id="KW-0408">Iron</keyword>
<dbReference type="InterPro" id="IPR018495">
    <property type="entry name" value="Succ_DH_cyt_bsu_CS"/>
</dbReference>
<dbReference type="EMBL" id="JARAKH010000019">
    <property type="protein sequence ID" value="KAK8394548.1"/>
    <property type="molecule type" value="Genomic_DNA"/>
</dbReference>
<evidence type="ECO:0000313" key="10">
    <source>
        <dbReference type="EMBL" id="KAK8394548.1"/>
    </source>
</evidence>
<dbReference type="PROSITE" id="PS01000">
    <property type="entry name" value="SDH_CYT_1"/>
    <property type="match status" value="1"/>
</dbReference>
<evidence type="ECO:0000256" key="3">
    <source>
        <dbReference type="ARBA" id="ARBA00022617"/>
    </source>
</evidence>
<gene>
    <name evidence="10" type="ORF">O3P69_006599</name>
</gene>
<reference evidence="10 11" key="1">
    <citation type="submission" date="2023-03" db="EMBL/GenBank/DDBJ databases">
        <title>High-quality genome of Scylla paramamosain provides insights in environmental adaptation.</title>
        <authorList>
            <person name="Zhang L."/>
        </authorList>
    </citation>
    <scope>NUCLEOTIDE SEQUENCE [LARGE SCALE GENOMIC DNA]</scope>
    <source>
        <strain evidence="10">LZ_2023a</strain>
        <tissue evidence="10">Muscle</tissue>
    </source>
</reference>
<dbReference type="GO" id="GO:0046872">
    <property type="term" value="F:metal ion binding"/>
    <property type="evidence" value="ECO:0007669"/>
    <property type="project" value="UniProtKB-KW"/>
</dbReference>
<dbReference type="Proteomes" id="UP001487740">
    <property type="component" value="Unassembled WGS sequence"/>
</dbReference>
<dbReference type="Gene3D" id="1.20.1300.10">
    <property type="entry name" value="Fumarate reductase/succinate dehydrogenase, transmembrane subunit"/>
    <property type="match status" value="1"/>
</dbReference>
<dbReference type="PROSITE" id="PS01001">
    <property type="entry name" value="SDH_CYT_2"/>
    <property type="match status" value="1"/>
</dbReference>
<proteinExistence type="predicted"/>
<keyword evidence="11" id="KW-1185">Reference proteome</keyword>
<dbReference type="InterPro" id="IPR014314">
    <property type="entry name" value="Succ_DH_cytb556"/>
</dbReference>
<dbReference type="GO" id="GO:0006099">
    <property type="term" value="P:tricarboxylic acid cycle"/>
    <property type="evidence" value="ECO:0007669"/>
    <property type="project" value="InterPro"/>
</dbReference>
<dbReference type="PANTHER" id="PTHR10978:SF5">
    <property type="entry name" value="SUCCINATE DEHYDROGENASE CYTOCHROME B560 SUBUNIT, MITOCHONDRIAL"/>
    <property type="match status" value="1"/>
</dbReference>
<dbReference type="InterPro" id="IPR000701">
    <property type="entry name" value="SuccDH_FuR_B_TM-su"/>
</dbReference>
<dbReference type="AlphaFoldDB" id="A0AAW0U5H5"/>